<feature type="compositionally biased region" description="Basic and acidic residues" evidence="1">
    <location>
        <begin position="16"/>
        <end position="27"/>
    </location>
</feature>
<feature type="compositionally biased region" description="Basic and acidic residues" evidence="1">
    <location>
        <begin position="57"/>
        <end position="79"/>
    </location>
</feature>
<feature type="region of interest" description="Disordered" evidence="1">
    <location>
        <begin position="1"/>
        <end position="115"/>
    </location>
</feature>
<evidence type="ECO:0000256" key="1">
    <source>
        <dbReference type="SAM" id="MobiDB-lite"/>
    </source>
</evidence>
<keyword evidence="4" id="KW-1185">Reference proteome</keyword>
<feature type="region of interest" description="Disordered" evidence="1">
    <location>
        <begin position="213"/>
        <end position="259"/>
    </location>
</feature>
<evidence type="ECO:0000259" key="2">
    <source>
        <dbReference type="Pfam" id="PF13843"/>
    </source>
</evidence>
<dbReference type="PANTHER" id="PTHR46599">
    <property type="entry name" value="PIGGYBAC TRANSPOSABLE ELEMENT-DERIVED PROTEIN 4"/>
    <property type="match status" value="1"/>
</dbReference>
<reference evidence="3 4" key="1">
    <citation type="submission" date="2023-11" db="EMBL/GenBank/DDBJ databases">
        <authorList>
            <person name="Hedman E."/>
            <person name="Englund M."/>
            <person name="Stromberg M."/>
            <person name="Nyberg Akerstrom W."/>
            <person name="Nylinder S."/>
            <person name="Jareborg N."/>
            <person name="Kallberg Y."/>
            <person name="Kronander E."/>
        </authorList>
    </citation>
    <scope>NUCLEOTIDE SEQUENCE [LARGE SCALE GENOMIC DNA]</scope>
</reference>
<evidence type="ECO:0000313" key="4">
    <source>
        <dbReference type="Proteomes" id="UP001314205"/>
    </source>
</evidence>
<feature type="compositionally biased region" description="Polar residues" evidence="1">
    <location>
        <begin position="708"/>
        <end position="718"/>
    </location>
</feature>
<feature type="compositionally biased region" description="Basic residues" evidence="1">
    <location>
        <begin position="1"/>
        <end position="15"/>
    </location>
</feature>
<feature type="domain" description="PiggyBac transposable element-derived protein" evidence="2">
    <location>
        <begin position="289"/>
        <end position="639"/>
    </location>
</feature>
<dbReference type="AlphaFoldDB" id="A0AAV1LAW8"/>
<protein>
    <recommendedName>
        <fullName evidence="2">PiggyBac transposable element-derived protein domain-containing protein</fullName>
    </recommendedName>
</protein>
<gene>
    <name evidence="3" type="ORF">PARMNEM_LOCUS11458</name>
</gene>
<name>A0AAV1LAW8_9NEOP</name>
<evidence type="ECO:0000313" key="3">
    <source>
        <dbReference type="EMBL" id="CAK1591189.1"/>
    </source>
</evidence>
<dbReference type="Pfam" id="PF13843">
    <property type="entry name" value="DDE_Tnp_1_7"/>
    <property type="match status" value="1"/>
</dbReference>
<proteinExistence type="predicted"/>
<dbReference type="InterPro" id="IPR029526">
    <property type="entry name" value="PGBD"/>
</dbReference>
<sequence>MASKRNKLSRGKPKSLFRDDESNHDPYSDDDGEYGSDHNYEPADKDEDSSSDYSEIFDVHRSRFERNRQRIGSESEKSYHGSAGDQSDNGEQLDQNSVNERNFDETERDSDISDCSIFDHHQIQVAGNEKESSVQRYESQENNAVRNHKDNYDIHLQQKYELPEYRNQQVEEEIRMSLEINEVIGVQFPKIQEPSQDRRGEEKLTARMREELNEVVQDQSPQNQAQSQANLNEAGPSRRRSSVNTVRRGTPPPNDTIWEDTVSNIASIDFRSPEKGPTFEVHENTTCEEVFDHLFTTEMIEYLVERTNSYGAALTKTNRPHTRHARNAAFRVTNPEEMKKILGLTLLNGHIRVPQQRKLFTYDDPLYFHPVFNYTMSCRRYEQILRCLYVADLGAKGSGKIEGFINTVTQNFRNVFNPGQDLSLDESLLLYRGRLIFRQYIKSKKARYGIKFYVLTTADGYVLNIIMYSGAENIEANERRTDKLVLRLMRPYLLKGHNLFMDNYYNSVTLSEKLLDLKTHTNGTLRKTRKDNPKEIVQKKLQKGQHVWARKGKVYVSAWKDKRDVYMVTTMDHPALIEVTNRFGKKKTKPIEVNRYNKSMSGVDRLDQMISYYSSPRKTIRWYKKVLFHIMDTTVWNSFYIYKNFVKKDKKYEYVTYREELIRKLIGLKEEKGKDLIRNSNKNDSRRNVLQTESQLHENIERSKVETQDNFSQPNSGNHGHWPTRMMPSANSKKKYAFLTCKQCSKQKVRRDTSYFCKGCNNSPALCPSCFEDWHKDL</sequence>
<feature type="region of interest" description="Disordered" evidence="1">
    <location>
        <begin position="705"/>
        <end position="724"/>
    </location>
</feature>
<comment type="caution">
    <text evidence="3">The sequence shown here is derived from an EMBL/GenBank/DDBJ whole genome shotgun (WGS) entry which is preliminary data.</text>
</comment>
<feature type="compositionally biased region" description="Polar residues" evidence="1">
    <location>
        <begin position="84"/>
        <end position="100"/>
    </location>
</feature>
<feature type="compositionally biased region" description="Basic and acidic residues" evidence="1">
    <location>
        <begin position="101"/>
        <end position="115"/>
    </location>
</feature>
<accession>A0AAV1LAW8</accession>
<dbReference type="Proteomes" id="UP001314205">
    <property type="component" value="Unassembled WGS sequence"/>
</dbReference>
<dbReference type="PANTHER" id="PTHR46599:SF3">
    <property type="entry name" value="PIGGYBAC TRANSPOSABLE ELEMENT-DERIVED PROTEIN 4"/>
    <property type="match status" value="1"/>
</dbReference>
<feature type="compositionally biased region" description="Low complexity" evidence="1">
    <location>
        <begin position="217"/>
        <end position="230"/>
    </location>
</feature>
<organism evidence="3 4">
    <name type="scientific">Parnassius mnemosyne</name>
    <name type="common">clouded apollo</name>
    <dbReference type="NCBI Taxonomy" id="213953"/>
    <lineage>
        <taxon>Eukaryota</taxon>
        <taxon>Metazoa</taxon>
        <taxon>Ecdysozoa</taxon>
        <taxon>Arthropoda</taxon>
        <taxon>Hexapoda</taxon>
        <taxon>Insecta</taxon>
        <taxon>Pterygota</taxon>
        <taxon>Neoptera</taxon>
        <taxon>Endopterygota</taxon>
        <taxon>Lepidoptera</taxon>
        <taxon>Glossata</taxon>
        <taxon>Ditrysia</taxon>
        <taxon>Papilionoidea</taxon>
        <taxon>Papilionidae</taxon>
        <taxon>Parnassiinae</taxon>
        <taxon>Parnassini</taxon>
        <taxon>Parnassius</taxon>
        <taxon>Driopa</taxon>
    </lineage>
</organism>
<dbReference type="EMBL" id="CAVLGL010000086">
    <property type="protein sequence ID" value="CAK1591189.1"/>
    <property type="molecule type" value="Genomic_DNA"/>
</dbReference>